<evidence type="ECO:0000256" key="1">
    <source>
        <dbReference type="SAM" id="MobiDB-lite"/>
    </source>
</evidence>
<feature type="compositionally biased region" description="Low complexity" evidence="1">
    <location>
        <begin position="7"/>
        <end position="17"/>
    </location>
</feature>
<sequence>MNHGFPSYLLSKSSNLSKSREKQDRHNDTTSRRLSVVVRSFKSLASLRNFLESM</sequence>
<proteinExistence type="predicted"/>
<protein>
    <submittedName>
        <fullName evidence="2">Uncharacterized protein</fullName>
    </submittedName>
</protein>
<organism evidence="2 3">
    <name type="scientific">Datura stramonium</name>
    <name type="common">Jimsonweed</name>
    <name type="synonym">Common thornapple</name>
    <dbReference type="NCBI Taxonomy" id="4076"/>
    <lineage>
        <taxon>Eukaryota</taxon>
        <taxon>Viridiplantae</taxon>
        <taxon>Streptophyta</taxon>
        <taxon>Embryophyta</taxon>
        <taxon>Tracheophyta</taxon>
        <taxon>Spermatophyta</taxon>
        <taxon>Magnoliopsida</taxon>
        <taxon>eudicotyledons</taxon>
        <taxon>Gunneridae</taxon>
        <taxon>Pentapetalae</taxon>
        <taxon>asterids</taxon>
        <taxon>lamiids</taxon>
        <taxon>Solanales</taxon>
        <taxon>Solanaceae</taxon>
        <taxon>Solanoideae</taxon>
        <taxon>Datureae</taxon>
        <taxon>Datura</taxon>
    </lineage>
</organism>
<feature type="non-terminal residue" evidence="2">
    <location>
        <position position="54"/>
    </location>
</feature>
<evidence type="ECO:0000313" key="2">
    <source>
        <dbReference type="EMBL" id="MCE3049349.1"/>
    </source>
</evidence>
<name>A0ABS8WH47_DATST</name>
<evidence type="ECO:0000313" key="3">
    <source>
        <dbReference type="Proteomes" id="UP000823775"/>
    </source>
</evidence>
<gene>
    <name evidence="2" type="ORF">HAX54_044678</name>
</gene>
<dbReference type="EMBL" id="JACEIK010006842">
    <property type="protein sequence ID" value="MCE3049349.1"/>
    <property type="molecule type" value="Genomic_DNA"/>
</dbReference>
<reference evidence="2 3" key="1">
    <citation type="journal article" date="2021" name="BMC Genomics">
        <title>Datura genome reveals duplications of psychoactive alkaloid biosynthetic genes and high mutation rate following tissue culture.</title>
        <authorList>
            <person name="Rajewski A."/>
            <person name="Carter-House D."/>
            <person name="Stajich J."/>
            <person name="Litt A."/>
        </authorList>
    </citation>
    <scope>NUCLEOTIDE SEQUENCE [LARGE SCALE GENOMIC DNA]</scope>
    <source>
        <strain evidence="2">AR-01</strain>
    </source>
</reference>
<feature type="region of interest" description="Disordered" evidence="1">
    <location>
        <begin position="1"/>
        <end position="32"/>
    </location>
</feature>
<comment type="caution">
    <text evidence="2">The sequence shown here is derived from an EMBL/GenBank/DDBJ whole genome shotgun (WGS) entry which is preliminary data.</text>
</comment>
<keyword evidence="3" id="KW-1185">Reference proteome</keyword>
<accession>A0ABS8WH47</accession>
<feature type="compositionally biased region" description="Basic and acidic residues" evidence="1">
    <location>
        <begin position="18"/>
        <end position="31"/>
    </location>
</feature>
<dbReference type="Proteomes" id="UP000823775">
    <property type="component" value="Unassembled WGS sequence"/>
</dbReference>